<gene>
    <name evidence="6" type="ORF">GCM10022419_119890</name>
</gene>
<evidence type="ECO:0000256" key="4">
    <source>
        <dbReference type="ARBA" id="ARBA00023717"/>
    </source>
</evidence>
<dbReference type="InterPro" id="IPR029045">
    <property type="entry name" value="ClpP/crotonase-like_dom_sf"/>
</dbReference>
<keyword evidence="2" id="KW-0456">Lyase</keyword>
<dbReference type="RefSeq" id="WP_345576832.1">
    <property type="nucleotide sequence ID" value="NZ_BAABDQ010000051.1"/>
</dbReference>
<evidence type="ECO:0000256" key="1">
    <source>
        <dbReference type="ARBA" id="ARBA00005254"/>
    </source>
</evidence>
<protein>
    <submittedName>
        <fullName evidence="6">Enoyl-CoA hydratase-related protein</fullName>
    </submittedName>
</protein>
<sequence>MAFSTLTVDDDDGFVTVGIDRPGVLNALSRQTLSELRQLLTSVVGVRGMILTGSGERAFVAGADIREMSAMTPDEGEEFGRLGQEVTQLIEAAPFPVIACVHGYALGGGCELAMACDYIYATAEAVFGQPEVRLGLIPAFGGCVRLQRYVGPGRAREMIYTGRTIDAAHALRIGLVNQAFATRTEMLAAAAESLRLVAANSPVAVALSKAAVNDARGRAIDAALDIEAHAFRRTFTGQDMREGTQAFLNKRKPAFPGK</sequence>
<dbReference type="SUPFAM" id="SSF52096">
    <property type="entry name" value="ClpP/crotonase"/>
    <property type="match status" value="1"/>
</dbReference>
<dbReference type="PROSITE" id="PS00166">
    <property type="entry name" value="ENOYL_COA_HYDRATASE"/>
    <property type="match status" value="1"/>
</dbReference>
<organism evidence="6 7">
    <name type="scientific">Nonomuraea rosea</name>
    <dbReference type="NCBI Taxonomy" id="638574"/>
    <lineage>
        <taxon>Bacteria</taxon>
        <taxon>Bacillati</taxon>
        <taxon>Actinomycetota</taxon>
        <taxon>Actinomycetes</taxon>
        <taxon>Streptosporangiales</taxon>
        <taxon>Streptosporangiaceae</taxon>
        <taxon>Nonomuraea</taxon>
    </lineage>
</organism>
<reference evidence="7" key="1">
    <citation type="journal article" date="2019" name="Int. J. Syst. Evol. Microbiol.">
        <title>The Global Catalogue of Microorganisms (GCM) 10K type strain sequencing project: providing services to taxonomists for standard genome sequencing and annotation.</title>
        <authorList>
            <consortium name="The Broad Institute Genomics Platform"/>
            <consortium name="The Broad Institute Genome Sequencing Center for Infectious Disease"/>
            <person name="Wu L."/>
            <person name="Ma J."/>
        </authorList>
    </citation>
    <scope>NUCLEOTIDE SEQUENCE [LARGE SCALE GENOMIC DNA]</scope>
    <source>
        <strain evidence="7">JCM 17326</strain>
    </source>
</reference>
<dbReference type="Pfam" id="PF00378">
    <property type="entry name" value="ECH_1"/>
    <property type="match status" value="1"/>
</dbReference>
<evidence type="ECO:0000256" key="3">
    <source>
        <dbReference type="ARBA" id="ARBA00023709"/>
    </source>
</evidence>
<dbReference type="PANTHER" id="PTHR11941:SF54">
    <property type="entry name" value="ENOYL-COA HYDRATASE, MITOCHONDRIAL"/>
    <property type="match status" value="1"/>
</dbReference>
<dbReference type="Proteomes" id="UP001500630">
    <property type="component" value="Unassembled WGS sequence"/>
</dbReference>
<dbReference type="Gene3D" id="3.90.226.10">
    <property type="entry name" value="2-enoyl-CoA Hydratase, Chain A, domain 1"/>
    <property type="match status" value="1"/>
</dbReference>
<comment type="similarity">
    <text evidence="1 5">Belongs to the enoyl-CoA hydratase/isomerase family.</text>
</comment>
<dbReference type="PANTHER" id="PTHR11941">
    <property type="entry name" value="ENOYL-COA HYDRATASE-RELATED"/>
    <property type="match status" value="1"/>
</dbReference>
<comment type="catalytic activity">
    <reaction evidence="3">
        <text>a (3S)-3-hydroxyacyl-CoA = a (2E)-enoyl-CoA + H2O</text>
        <dbReference type="Rhea" id="RHEA:16105"/>
        <dbReference type="ChEBI" id="CHEBI:15377"/>
        <dbReference type="ChEBI" id="CHEBI:57318"/>
        <dbReference type="ChEBI" id="CHEBI:58856"/>
        <dbReference type="EC" id="4.2.1.17"/>
    </reaction>
</comment>
<dbReference type="EMBL" id="BAABDQ010000051">
    <property type="protein sequence ID" value="GAA3614703.1"/>
    <property type="molecule type" value="Genomic_DNA"/>
</dbReference>
<evidence type="ECO:0000256" key="5">
    <source>
        <dbReference type="RuleBase" id="RU003707"/>
    </source>
</evidence>
<accession>A0ABP6ZNR3</accession>
<comment type="caution">
    <text evidence="6">The sequence shown here is derived from an EMBL/GenBank/DDBJ whole genome shotgun (WGS) entry which is preliminary data.</text>
</comment>
<comment type="catalytic activity">
    <reaction evidence="4">
        <text>a 4-saturated-(3S)-3-hydroxyacyl-CoA = a (3E)-enoyl-CoA + H2O</text>
        <dbReference type="Rhea" id="RHEA:20724"/>
        <dbReference type="ChEBI" id="CHEBI:15377"/>
        <dbReference type="ChEBI" id="CHEBI:58521"/>
        <dbReference type="ChEBI" id="CHEBI:137480"/>
        <dbReference type="EC" id="4.2.1.17"/>
    </reaction>
</comment>
<dbReference type="InterPro" id="IPR001753">
    <property type="entry name" value="Enoyl-CoA_hydra/iso"/>
</dbReference>
<dbReference type="InterPro" id="IPR014748">
    <property type="entry name" value="Enoyl-CoA_hydra_C"/>
</dbReference>
<name>A0ABP6ZNR3_9ACTN</name>
<evidence type="ECO:0000313" key="6">
    <source>
        <dbReference type="EMBL" id="GAA3614703.1"/>
    </source>
</evidence>
<dbReference type="CDD" id="cd06558">
    <property type="entry name" value="crotonase-like"/>
    <property type="match status" value="1"/>
</dbReference>
<dbReference type="InterPro" id="IPR018376">
    <property type="entry name" value="Enoyl-CoA_hyd/isom_CS"/>
</dbReference>
<evidence type="ECO:0000313" key="7">
    <source>
        <dbReference type="Proteomes" id="UP001500630"/>
    </source>
</evidence>
<proteinExistence type="inferred from homology"/>
<evidence type="ECO:0000256" key="2">
    <source>
        <dbReference type="ARBA" id="ARBA00023239"/>
    </source>
</evidence>
<dbReference type="Gene3D" id="1.10.12.10">
    <property type="entry name" value="Lyase 2-enoyl-coa Hydratase, Chain A, domain 2"/>
    <property type="match status" value="1"/>
</dbReference>
<keyword evidence="7" id="KW-1185">Reference proteome</keyword>